<proteinExistence type="predicted"/>
<sequence length="442" mass="49411">MPLVPLTVKSAESRGKKRSSLATTALFEKGATAEAWMQFLPGYGVVIACVSKAASQQVVETFDACVTSVSTLFHSVSLLRWGVHLPSIPLDSFWFCVGKHGWTDLLESEVMCLLSEEERVRFAFWPGIPNFPRVAADTPPSQRFALKCDRARRDLCRYGYVLGLCAGGHVSRLQTHFESEGVQGFFRFFNCEADMGVSRSDRRSSKLRVSKLLEAPGRAYEETRTEWEIQESAFVSLQRMAQFNKHLGVLRWLTSVLKVPRLSVQLAMTSGGLLSYTEAEIPGLAECVTFLDWDRHQTNPEDHKDNMTCALLLAFWLQTGNMGRLLDRGSGMLQRLTRAPFDRFLIPEFYKCAAAGGRETFDFLVNECRAIWVSRNPAETLIPPPPMTSEQEESFAEATGLPAPPPPLVVQNLFPFHGSAPSPFDLFRGNFPDVLHFCAAEV</sequence>
<reference evidence="1" key="1">
    <citation type="submission" date="2014-11" db="EMBL/GenBank/DDBJ databases">
        <authorList>
            <person name="Otto D Thomas"/>
            <person name="Naeem Raeece"/>
        </authorList>
    </citation>
    <scope>NUCLEOTIDE SEQUENCE</scope>
</reference>
<dbReference type="AlphaFoldDB" id="A0A0G4F570"/>
<organism evidence="1">
    <name type="scientific">Chromera velia CCMP2878</name>
    <dbReference type="NCBI Taxonomy" id="1169474"/>
    <lineage>
        <taxon>Eukaryota</taxon>
        <taxon>Sar</taxon>
        <taxon>Alveolata</taxon>
        <taxon>Colpodellida</taxon>
        <taxon>Chromeraceae</taxon>
        <taxon>Chromera</taxon>
    </lineage>
</organism>
<dbReference type="EMBL" id="CDMZ01000113">
    <property type="protein sequence ID" value="CEM06983.1"/>
    <property type="molecule type" value="Genomic_DNA"/>
</dbReference>
<evidence type="ECO:0000313" key="1">
    <source>
        <dbReference type="EMBL" id="CEM06983.1"/>
    </source>
</evidence>
<gene>
    <name evidence="1" type="ORF">Cvel_15091</name>
</gene>
<name>A0A0G4F570_9ALVE</name>
<accession>A0A0G4F570</accession>
<dbReference type="VEuPathDB" id="CryptoDB:Cvel_15091"/>
<protein>
    <submittedName>
        <fullName evidence="1">Uncharacterized protein</fullName>
    </submittedName>
</protein>